<dbReference type="PANTHER" id="PTHR12197">
    <property type="entry name" value="HISTONE-LYSINE N-METHYLTRANSFERASE SMYD"/>
    <property type="match status" value="1"/>
</dbReference>
<comment type="caution">
    <text evidence="3">The sequence shown here is derived from an EMBL/GenBank/DDBJ whole genome shotgun (WGS) entry which is preliminary data.</text>
</comment>
<organism evidence="3 4">
    <name type="scientific">Toxoplasma gondii p89</name>
    <dbReference type="NCBI Taxonomy" id="943119"/>
    <lineage>
        <taxon>Eukaryota</taxon>
        <taxon>Sar</taxon>
        <taxon>Alveolata</taxon>
        <taxon>Apicomplexa</taxon>
        <taxon>Conoidasida</taxon>
        <taxon>Coccidia</taxon>
        <taxon>Eucoccidiorida</taxon>
        <taxon>Eimeriorina</taxon>
        <taxon>Sarcocystidae</taxon>
        <taxon>Toxoplasma</taxon>
    </lineage>
</organism>
<protein>
    <submittedName>
        <fullName evidence="3">Putative histone lysine methyltransferase, SET</fullName>
        <ecNumber evidence="3">2.1.1.43</ecNumber>
    </submittedName>
</protein>
<dbReference type="EMBL" id="AEYI02001621">
    <property type="protein sequence ID" value="KFG35124.1"/>
    <property type="molecule type" value="Genomic_DNA"/>
</dbReference>
<dbReference type="GO" id="GO:0032259">
    <property type="term" value="P:methylation"/>
    <property type="evidence" value="ECO:0007669"/>
    <property type="project" value="UniProtKB-KW"/>
</dbReference>
<gene>
    <name evidence="3" type="ORF">TGP89_262750</name>
</gene>
<evidence type="ECO:0000256" key="1">
    <source>
        <dbReference type="SAM" id="MobiDB-lite"/>
    </source>
</evidence>
<reference evidence="3 4" key="1">
    <citation type="submission" date="2014-03" db="EMBL/GenBank/DDBJ databases">
        <authorList>
            <person name="Sibley D."/>
            <person name="Venepally P."/>
            <person name="Karamycheva S."/>
            <person name="Hadjithomas M."/>
            <person name="Khan A."/>
            <person name="Brunk B."/>
            <person name="Roos D."/>
            <person name="Caler E."/>
            <person name="Lorenzi H."/>
        </authorList>
    </citation>
    <scope>NUCLEOTIDE SEQUENCE [LARGE SCALE GENOMIC DNA]</scope>
    <source>
        <strain evidence="4">p89</strain>
    </source>
</reference>
<dbReference type="AlphaFoldDB" id="A0A086JSK6"/>
<name>A0A086JSK6_TOXGO</name>
<dbReference type="Gene3D" id="2.170.270.10">
    <property type="entry name" value="SET domain"/>
    <property type="match status" value="1"/>
</dbReference>
<dbReference type="GO" id="GO:0005634">
    <property type="term" value="C:nucleus"/>
    <property type="evidence" value="ECO:0007669"/>
    <property type="project" value="TreeGrafter"/>
</dbReference>
<feature type="domain" description="SET" evidence="2">
    <location>
        <begin position="14"/>
        <end position="477"/>
    </location>
</feature>
<dbReference type="PROSITE" id="PS50280">
    <property type="entry name" value="SET"/>
    <property type="match status" value="1"/>
</dbReference>
<dbReference type="EC" id="2.1.1.43" evidence="3"/>
<feature type="compositionally biased region" description="Polar residues" evidence="1">
    <location>
        <begin position="114"/>
        <end position="129"/>
    </location>
</feature>
<dbReference type="GO" id="GO:0008168">
    <property type="term" value="F:methyltransferase activity"/>
    <property type="evidence" value="ECO:0007669"/>
    <property type="project" value="UniProtKB-KW"/>
</dbReference>
<feature type="compositionally biased region" description="Low complexity" evidence="1">
    <location>
        <begin position="130"/>
        <end position="141"/>
    </location>
</feature>
<dbReference type="VEuPathDB" id="ToxoDB:TGP89_262750"/>
<dbReference type="CDD" id="cd20071">
    <property type="entry name" value="SET_SMYD"/>
    <property type="match status" value="1"/>
</dbReference>
<evidence type="ECO:0000313" key="4">
    <source>
        <dbReference type="Proteomes" id="UP000028828"/>
    </source>
</evidence>
<dbReference type="InterPro" id="IPR050869">
    <property type="entry name" value="H3K4_H4K5_MeTrfase"/>
</dbReference>
<dbReference type="SUPFAM" id="SSF82199">
    <property type="entry name" value="SET domain"/>
    <property type="match status" value="1"/>
</dbReference>
<dbReference type="PANTHER" id="PTHR12197:SF251">
    <property type="entry name" value="EG:BACR7C10.4 PROTEIN"/>
    <property type="match status" value="1"/>
</dbReference>
<dbReference type="Proteomes" id="UP000028828">
    <property type="component" value="Unassembled WGS sequence"/>
</dbReference>
<accession>A0A086JSK6</accession>
<dbReference type="Pfam" id="PF00856">
    <property type="entry name" value="SET"/>
    <property type="match status" value="1"/>
</dbReference>
<keyword evidence="3" id="KW-0489">Methyltransferase</keyword>
<sequence>MEDLQDYALMTEAYDFSVSFDACKGKFLQARRALESEETILVEVPLICWPIGASVPLSETVFCENCLKLKPFQSPSAPGVSSPSPSPHRPELGPAPVDAGLASPHTTCLLPGDTSPSGSHTASQIDTQLSPSLSSGASSSSPVASSLEEGCELTVDGVLCWFCSTPCLANALGGDSLLSLHKALPSSAETPVARALAAAACASVGVSLEGGKKRRGVPAEVGEKRKLHGGVDAKTARTGDAAPEECAEVDSGSEEATVACRDAGKDDRDKKLVGGWMSVLGPASLRLLRENTETHASTSNPLPSEALARAIARIAAQTRALLLAHPGLSLGEAFAAASRPFQRLAVPAETPAGFDFSAILAAVESERELLSAALAKRLQATVGSEAAGVLLHSDTLVHLRSALSVNSQAIHLWGASTAGALMVLRAGGVYTLHACANHSCDPNCGVSSSGSEGGGSTLAVATLRAVAPGEELTVSYVDISLPLKARREMLLSSFGFLCRCSKCMREAEAAAPEAAPVDAKM</sequence>
<keyword evidence="3" id="KW-0808">Transferase</keyword>
<evidence type="ECO:0000313" key="3">
    <source>
        <dbReference type="EMBL" id="KFG35124.1"/>
    </source>
</evidence>
<feature type="region of interest" description="Disordered" evidence="1">
    <location>
        <begin position="77"/>
        <end position="141"/>
    </location>
</feature>
<evidence type="ECO:0000259" key="2">
    <source>
        <dbReference type="PROSITE" id="PS50280"/>
    </source>
</evidence>
<dbReference type="InterPro" id="IPR046341">
    <property type="entry name" value="SET_dom_sf"/>
</dbReference>
<dbReference type="InterPro" id="IPR001214">
    <property type="entry name" value="SET_dom"/>
</dbReference>
<dbReference type="OrthoDB" id="265717at2759"/>
<proteinExistence type="predicted"/>